<organism evidence="3 4">
    <name type="scientific">Magallana gigas</name>
    <name type="common">Pacific oyster</name>
    <name type="synonym">Crassostrea gigas</name>
    <dbReference type="NCBI Taxonomy" id="29159"/>
    <lineage>
        <taxon>Eukaryota</taxon>
        <taxon>Metazoa</taxon>
        <taxon>Spiralia</taxon>
        <taxon>Lophotrochozoa</taxon>
        <taxon>Mollusca</taxon>
        <taxon>Bivalvia</taxon>
        <taxon>Autobranchia</taxon>
        <taxon>Pteriomorphia</taxon>
        <taxon>Ostreida</taxon>
        <taxon>Ostreoidea</taxon>
        <taxon>Ostreidae</taxon>
        <taxon>Magallana</taxon>
    </lineage>
</organism>
<reference evidence="3" key="1">
    <citation type="submission" date="2022-08" db="UniProtKB">
        <authorList>
            <consortium name="EnsemblMetazoa"/>
        </authorList>
    </citation>
    <scope>IDENTIFICATION</scope>
    <source>
        <strain evidence="3">05x7-T-G4-1.051#20</strain>
    </source>
</reference>
<evidence type="ECO:0000256" key="2">
    <source>
        <dbReference type="SAM" id="MobiDB-lite"/>
    </source>
</evidence>
<keyword evidence="4" id="KW-1185">Reference proteome</keyword>
<accession>A0A8W8P2R2</accession>
<name>A0A8W8P2R2_MAGGI</name>
<proteinExistence type="predicted"/>
<protein>
    <submittedName>
        <fullName evidence="3">Uncharacterized protein</fullName>
    </submittedName>
</protein>
<dbReference type="Proteomes" id="UP000005408">
    <property type="component" value="Unassembled WGS sequence"/>
</dbReference>
<feature type="coiled-coil region" evidence="1">
    <location>
        <begin position="54"/>
        <end position="93"/>
    </location>
</feature>
<feature type="region of interest" description="Disordered" evidence="2">
    <location>
        <begin position="139"/>
        <end position="162"/>
    </location>
</feature>
<dbReference type="AlphaFoldDB" id="A0A8W8P2R2"/>
<evidence type="ECO:0000256" key="1">
    <source>
        <dbReference type="SAM" id="Coils"/>
    </source>
</evidence>
<evidence type="ECO:0000313" key="3">
    <source>
        <dbReference type="EnsemblMetazoa" id="G9317.1:cds"/>
    </source>
</evidence>
<sequence>MYRPGIRSYKLVSIPNDAKPTDELMIRTAQLECERKLRKESDERYKQLLLKLEHTQAILNLRNHELARERAERKEAEHMCQSLKTTIDRLEQYLKRKNTTEDLHFVSNSNVNSITLSEITRLQGELNLQEEKDKVFQSEAQWKGTRTPRASPFMSSDFTKGRKMTCKSPKFRNFQENEDEF</sequence>
<keyword evidence="1" id="KW-0175">Coiled coil</keyword>
<evidence type="ECO:0000313" key="4">
    <source>
        <dbReference type="Proteomes" id="UP000005408"/>
    </source>
</evidence>
<dbReference type="EnsemblMetazoa" id="G9317.1">
    <property type="protein sequence ID" value="G9317.1:cds"/>
    <property type="gene ID" value="G9317"/>
</dbReference>